<dbReference type="AlphaFoldDB" id="A0A0A9F9M5"/>
<dbReference type="InterPro" id="IPR011040">
    <property type="entry name" value="Sialidase"/>
</dbReference>
<dbReference type="CDD" id="cd15482">
    <property type="entry name" value="Sialidase_non-viral"/>
    <property type="match status" value="1"/>
</dbReference>
<dbReference type="PANTHER" id="PTHR43752">
    <property type="entry name" value="BNR/ASP-BOX REPEAT FAMILY PROTEIN"/>
    <property type="match status" value="1"/>
</dbReference>
<sequence length="64" mass="7071">MLLRSYHTIGRVCVADSYDGGLTWSYAHKTELPNPNSGLLTSTFMQTKLTSSLLMRPLLLVLGT</sequence>
<proteinExistence type="predicted"/>
<protein>
    <recommendedName>
        <fullName evidence="1">Sialidase domain-containing protein</fullName>
    </recommendedName>
</protein>
<reference evidence="2" key="1">
    <citation type="submission" date="2014-09" db="EMBL/GenBank/DDBJ databases">
        <authorList>
            <person name="Magalhaes I.L.F."/>
            <person name="Oliveira U."/>
            <person name="Santos F.R."/>
            <person name="Vidigal T.H.D.A."/>
            <person name="Brescovit A.D."/>
            <person name="Santos A.J."/>
        </authorList>
    </citation>
    <scope>NUCLEOTIDE SEQUENCE</scope>
    <source>
        <tissue evidence="2">Shoot tissue taken approximately 20 cm above the soil surface</tissue>
    </source>
</reference>
<accession>A0A0A9F9M5</accession>
<feature type="domain" description="Sialidase" evidence="1">
    <location>
        <begin position="1"/>
        <end position="44"/>
    </location>
</feature>
<name>A0A0A9F9M5_ARUDO</name>
<evidence type="ECO:0000313" key="2">
    <source>
        <dbReference type="EMBL" id="JAE04963.1"/>
    </source>
</evidence>
<dbReference type="EMBL" id="GBRH01192933">
    <property type="protein sequence ID" value="JAE04963.1"/>
    <property type="molecule type" value="Transcribed_RNA"/>
</dbReference>
<dbReference type="Pfam" id="PF13088">
    <property type="entry name" value="BNR_2"/>
    <property type="match status" value="1"/>
</dbReference>
<dbReference type="SUPFAM" id="SSF50939">
    <property type="entry name" value="Sialidases"/>
    <property type="match status" value="1"/>
</dbReference>
<reference evidence="2" key="2">
    <citation type="journal article" date="2015" name="Data Brief">
        <title>Shoot transcriptome of the giant reed, Arundo donax.</title>
        <authorList>
            <person name="Barrero R.A."/>
            <person name="Guerrero F.D."/>
            <person name="Moolhuijzen P."/>
            <person name="Goolsby J.A."/>
            <person name="Tidwell J."/>
            <person name="Bellgard S.E."/>
            <person name="Bellgard M.I."/>
        </authorList>
    </citation>
    <scope>NUCLEOTIDE SEQUENCE</scope>
    <source>
        <tissue evidence="2">Shoot tissue taken approximately 20 cm above the soil surface</tissue>
    </source>
</reference>
<dbReference type="InterPro" id="IPR036278">
    <property type="entry name" value="Sialidase_sf"/>
</dbReference>
<organism evidence="2">
    <name type="scientific">Arundo donax</name>
    <name type="common">Giant reed</name>
    <name type="synonym">Donax arundinaceus</name>
    <dbReference type="NCBI Taxonomy" id="35708"/>
    <lineage>
        <taxon>Eukaryota</taxon>
        <taxon>Viridiplantae</taxon>
        <taxon>Streptophyta</taxon>
        <taxon>Embryophyta</taxon>
        <taxon>Tracheophyta</taxon>
        <taxon>Spermatophyta</taxon>
        <taxon>Magnoliopsida</taxon>
        <taxon>Liliopsida</taxon>
        <taxon>Poales</taxon>
        <taxon>Poaceae</taxon>
        <taxon>PACMAD clade</taxon>
        <taxon>Arundinoideae</taxon>
        <taxon>Arundineae</taxon>
        <taxon>Arundo</taxon>
    </lineage>
</organism>
<evidence type="ECO:0000259" key="1">
    <source>
        <dbReference type="Pfam" id="PF13088"/>
    </source>
</evidence>
<dbReference type="PANTHER" id="PTHR43752:SF3">
    <property type="entry name" value="BNR_ASP-BOX REPEAT FAMILY PROTEIN"/>
    <property type="match status" value="1"/>
</dbReference>